<dbReference type="InterPro" id="IPR035965">
    <property type="entry name" value="PAS-like_dom_sf"/>
</dbReference>
<evidence type="ECO:0000313" key="3">
    <source>
        <dbReference type="EMBL" id="OUP53108.1"/>
    </source>
</evidence>
<dbReference type="RefSeq" id="WP_087371811.1">
    <property type="nucleotide sequence ID" value="NZ_NFKK01000005.1"/>
</dbReference>
<feature type="domain" description="PAC" evidence="1">
    <location>
        <begin position="653"/>
        <end position="705"/>
    </location>
</feature>
<dbReference type="CDD" id="cd01949">
    <property type="entry name" value="GGDEF"/>
    <property type="match status" value="1"/>
</dbReference>
<comment type="caution">
    <text evidence="3">The sequence shown here is derived from an EMBL/GenBank/DDBJ whole genome shotgun (WGS) entry which is preliminary data.</text>
</comment>
<feature type="domain" description="GGDEF" evidence="2">
    <location>
        <begin position="736"/>
        <end position="866"/>
    </location>
</feature>
<evidence type="ECO:0000313" key="4">
    <source>
        <dbReference type="Proteomes" id="UP000195897"/>
    </source>
</evidence>
<dbReference type="Proteomes" id="UP000195897">
    <property type="component" value="Unassembled WGS sequence"/>
</dbReference>
<reference evidence="4" key="1">
    <citation type="submission" date="2017-04" db="EMBL/GenBank/DDBJ databases">
        <title>Function of individual gut microbiota members based on whole genome sequencing of pure cultures obtained from chicken caecum.</title>
        <authorList>
            <person name="Medvecky M."/>
            <person name="Cejkova D."/>
            <person name="Polansky O."/>
            <person name="Karasova D."/>
            <person name="Kubasova T."/>
            <person name="Cizek A."/>
            <person name="Rychlik I."/>
        </authorList>
    </citation>
    <scope>NUCLEOTIDE SEQUENCE [LARGE SCALE GENOMIC DNA]</scope>
    <source>
        <strain evidence="4">An180</strain>
    </source>
</reference>
<dbReference type="SUPFAM" id="SSF55785">
    <property type="entry name" value="PYP-like sensor domain (PAS domain)"/>
    <property type="match status" value="3"/>
</dbReference>
<dbReference type="InterPro" id="IPR052155">
    <property type="entry name" value="Biofilm_reg_signaling"/>
</dbReference>
<dbReference type="EMBL" id="NFKK01000005">
    <property type="protein sequence ID" value="OUP53108.1"/>
    <property type="molecule type" value="Genomic_DNA"/>
</dbReference>
<protein>
    <recommendedName>
        <fullName evidence="5">GGDEF domain-containing protein</fullName>
    </recommendedName>
</protein>
<dbReference type="InterPro" id="IPR001610">
    <property type="entry name" value="PAC"/>
</dbReference>
<dbReference type="PROSITE" id="PS50113">
    <property type="entry name" value="PAC"/>
    <property type="match status" value="1"/>
</dbReference>
<sequence>MTHQEKIYPVQTCARVEFCNNQGFELAFMDEFLAKELGYDSFADFQHCAGSFLLFSIHPDDIAAFQTFVKTTACPKDWTGRLRCKDGTFAYYRMTNQQLREDGEQQLVVCECVQMKDTAPAAQSVQCASITDESIFLKLADDIPLGILRCRYEHSTRALHTLFCNPPLCAITGYPIAQWQRADMDWMKSIVYSQDRACIAQAMGRLLGDADTTHCEFRIVRGAEHAWMQMTVRVTERCEDGLTAEAVFLDISQIKRAEQALYLQNYCLERLNESLFFGMIVKEVGLDQRPLYASENIKQLLRRLFPEEDQPFSYKDIIHPADCAYIQDIAQWCREELPDKYEIAKRHNIPDKMENMPYYLVDNGCIQPESVADYLEFYEKIMRGENCSVEVKSKGFGRYWWFLGIATVIFNEKNEPVSAVISFSDITKQKQQDIEFKALQESEQLLGIIVETSTKLILKYDFNTDVLIPISPVSKQAFSRITHAHRSRQLITEQYIAEESIAQARAFFQRLRYGTPRDTTHFKVRLPDGGWAWYHCTYATVFAEDHTPLYAIIFCGDVTNKRQSELASMRFQNYTRQGTKEILFNLEYNLTLDTFEGYEGQIPERYFKDFTTSYTKATERMCQDILPKYREMFMECFSRENLLEGFERNQSYGTKEFQIAYHDGETIWIRAFCQILKDPYTSSTNVWISCLDINEEKRSEIRLLEMARLDLVTGAYNRTAFIDYVTERCSSPEGGLNRAMILLDVDGFGKVNHTLGHVYGDTALKDIAQTLKVVVDKEDMVARIGEDEFAIYVNDVSDITMAKEHFRIMIAAVYRELQQGVKVSISAGVALFPRDGKDFQTLYEKADRALYQAKVTGRNKYVIYDESMQEIAERSVITPIEQPIFVNDGVYIRTFGYFEVFVNGEALLIHNAKAKELLALLVDRRGAYVSQGDIISCLWEDESVNKVTLARVRKIVMILRNTLKEYHLEDLIESKKGMRRLNTTKVRCDLYNYLSRKPEYAHLFKGAYMVNYSWGELTIDELERGN</sequence>
<dbReference type="InterPro" id="IPR036388">
    <property type="entry name" value="WH-like_DNA-bd_sf"/>
</dbReference>
<dbReference type="InterPro" id="IPR029787">
    <property type="entry name" value="Nucleotide_cyclase"/>
</dbReference>
<dbReference type="PANTHER" id="PTHR44757">
    <property type="entry name" value="DIGUANYLATE CYCLASE DGCP"/>
    <property type="match status" value="1"/>
</dbReference>
<dbReference type="InterPro" id="IPR043128">
    <property type="entry name" value="Rev_trsase/Diguanyl_cyclase"/>
</dbReference>
<dbReference type="SMART" id="SM00086">
    <property type="entry name" value="PAC"/>
    <property type="match status" value="4"/>
</dbReference>
<dbReference type="InterPro" id="IPR000160">
    <property type="entry name" value="GGDEF_dom"/>
</dbReference>
<dbReference type="PANTHER" id="PTHR44757:SF2">
    <property type="entry name" value="BIOFILM ARCHITECTURE MAINTENANCE PROTEIN MBAA"/>
    <property type="match status" value="1"/>
</dbReference>
<dbReference type="AlphaFoldDB" id="A0A1Y4L8Q7"/>
<dbReference type="SUPFAM" id="SSF55073">
    <property type="entry name" value="Nucleotide cyclase"/>
    <property type="match status" value="1"/>
</dbReference>
<dbReference type="NCBIfam" id="TIGR00254">
    <property type="entry name" value="GGDEF"/>
    <property type="match status" value="1"/>
</dbReference>
<dbReference type="SMART" id="SM00267">
    <property type="entry name" value="GGDEF"/>
    <property type="match status" value="1"/>
</dbReference>
<proteinExistence type="predicted"/>
<accession>A0A1Y4L8Q7</accession>
<dbReference type="InterPro" id="IPR016032">
    <property type="entry name" value="Sig_transdc_resp-reg_C-effctor"/>
</dbReference>
<dbReference type="Gene3D" id="3.30.70.270">
    <property type="match status" value="1"/>
</dbReference>
<name>A0A1Y4L8Q7_9FIRM</name>
<dbReference type="PROSITE" id="PS50887">
    <property type="entry name" value="GGDEF"/>
    <property type="match status" value="1"/>
</dbReference>
<evidence type="ECO:0008006" key="5">
    <source>
        <dbReference type="Google" id="ProtNLM"/>
    </source>
</evidence>
<dbReference type="SUPFAM" id="SSF46894">
    <property type="entry name" value="C-terminal effector domain of the bipartite response regulators"/>
    <property type="match status" value="1"/>
</dbReference>
<dbReference type="GO" id="GO:0006355">
    <property type="term" value="P:regulation of DNA-templated transcription"/>
    <property type="evidence" value="ECO:0007669"/>
    <property type="project" value="InterPro"/>
</dbReference>
<dbReference type="GO" id="GO:0003677">
    <property type="term" value="F:DNA binding"/>
    <property type="evidence" value="ECO:0007669"/>
    <property type="project" value="InterPro"/>
</dbReference>
<organism evidence="3 4">
    <name type="scientific">Butyricicoccus pullicaecorum</name>
    <dbReference type="NCBI Taxonomy" id="501571"/>
    <lineage>
        <taxon>Bacteria</taxon>
        <taxon>Bacillati</taxon>
        <taxon>Bacillota</taxon>
        <taxon>Clostridia</taxon>
        <taxon>Eubacteriales</taxon>
        <taxon>Butyricicoccaceae</taxon>
        <taxon>Butyricicoccus</taxon>
    </lineage>
</organism>
<dbReference type="Pfam" id="PF00990">
    <property type="entry name" value="GGDEF"/>
    <property type="match status" value="1"/>
</dbReference>
<dbReference type="Gene3D" id="3.30.450.20">
    <property type="entry name" value="PAS domain"/>
    <property type="match status" value="3"/>
</dbReference>
<gene>
    <name evidence="3" type="ORF">B5F17_05920</name>
</gene>
<evidence type="ECO:0000259" key="1">
    <source>
        <dbReference type="PROSITE" id="PS50113"/>
    </source>
</evidence>
<evidence type="ECO:0000259" key="2">
    <source>
        <dbReference type="PROSITE" id="PS50887"/>
    </source>
</evidence>
<dbReference type="Gene3D" id="1.10.10.10">
    <property type="entry name" value="Winged helix-like DNA-binding domain superfamily/Winged helix DNA-binding domain"/>
    <property type="match status" value="1"/>
</dbReference>
<dbReference type="InterPro" id="IPR000700">
    <property type="entry name" value="PAS-assoc_C"/>
</dbReference>